<dbReference type="GO" id="GO:0019752">
    <property type="term" value="P:carboxylic acid metabolic process"/>
    <property type="evidence" value="ECO:0007669"/>
    <property type="project" value="UniProtKB-ARBA"/>
</dbReference>
<evidence type="ECO:0000259" key="3">
    <source>
        <dbReference type="Pfam" id="PF01557"/>
    </source>
</evidence>
<evidence type="ECO:0000313" key="6">
    <source>
        <dbReference type="Proteomes" id="UP000075755"/>
    </source>
</evidence>
<reference evidence="4 6" key="1">
    <citation type="submission" date="2016-03" db="EMBL/GenBank/DDBJ databases">
        <title>Complete genome of Aminobacter aminovorans KCTC 2477.</title>
        <authorList>
            <person name="Kim K.M."/>
        </authorList>
    </citation>
    <scope>NUCLEOTIDE SEQUENCE [LARGE SCALE GENOMIC DNA]</scope>
    <source>
        <strain evidence="4 6">KCTC 2477</strain>
    </source>
</reference>
<evidence type="ECO:0000313" key="5">
    <source>
        <dbReference type="EMBL" id="MBB3707131.1"/>
    </source>
</evidence>
<dbReference type="EMBL" id="JACICB010000012">
    <property type="protein sequence ID" value="MBB3707131.1"/>
    <property type="molecule type" value="Genomic_DNA"/>
</dbReference>
<dbReference type="GO" id="GO:0016829">
    <property type="term" value="F:lyase activity"/>
    <property type="evidence" value="ECO:0007669"/>
    <property type="project" value="UniProtKB-KW"/>
</dbReference>
<dbReference type="InterPro" id="IPR051121">
    <property type="entry name" value="FAH"/>
</dbReference>
<keyword evidence="5" id="KW-0378">Hydrolase</keyword>
<keyword evidence="2" id="KW-0479">Metal-binding</keyword>
<dbReference type="FunFam" id="3.90.850.10:FF:000002">
    <property type="entry name" value="2-hydroxyhepta-2,4-diene-1,7-dioate isomerase"/>
    <property type="match status" value="1"/>
</dbReference>
<reference evidence="5 7" key="2">
    <citation type="submission" date="2020-08" db="EMBL/GenBank/DDBJ databases">
        <title>Genomic Encyclopedia of Type Strains, Phase IV (KMG-IV): sequencing the most valuable type-strain genomes for metagenomic binning, comparative biology and taxonomic classification.</title>
        <authorList>
            <person name="Goeker M."/>
        </authorList>
    </citation>
    <scope>NUCLEOTIDE SEQUENCE [LARGE SCALE GENOMIC DNA]</scope>
    <source>
        <strain evidence="5 7">DSM 10368</strain>
    </source>
</reference>
<feature type="domain" description="Fumarylacetoacetase-like C-terminal" evidence="3">
    <location>
        <begin position="76"/>
        <end position="281"/>
    </location>
</feature>
<dbReference type="Proteomes" id="UP000577697">
    <property type="component" value="Unassembled WGS sequence"/>
</dbReference>
<evidence type="ECO:0000256" key="2">
    <source>
        <dbReference type="ARBA" id="ARBA00022723"/>
    </source>
</evidence>
<dbReference type="PANTHER" id="PTHR42796:SF4">
    <property type="entry name" value="FUMARYLACETOACETATE HYDROLASE DOMAIN-CONTAINING PROTEIN 2A"/>
    <property type="match status" value="1"/>
</dbReference>
<gene>
    <name evidence="4" type="ORF">AA2016_0905</name>
    <name evidence="5" type="ORF">FHS67_003459</name>
</gene>
<dbReference type="EC" id="3.7.1.-" evidence="5"/>
<dbReference type="AlphaFoldDB" id="A0AAC8YKD3"/>
<keyword evidence="7" id="KW-1185">Reference proteome</keyword>
<dbReference type="GO" id="GO:0046872">
    <property type="term" value="F:metal ion binding"/>
    <property type="evidence" value="ECO:0007669"/>
    <property type="project" value="UniProtKB-KW"/>
</dbReference>
<protein>
    <submittedName>
        <fullName evidence="5">2,4-diketo-3-deoxy-L-fuconate hydrolase</fullName>
        <ecNumber evidence="5">3.7.1.-</ecNumber>
    </submittedName>
    <submittedName>
        <fullName evidence="4">Ureidoglycolate lyase</fullName>
    </submittedName>
</protein>
<dbReference type="SUPFAM" id="SSF56529">
    <property type="entry name" value="FAH"/>
    <property type="match status" value="1"/>
</dbReference>
<accession>A0AAC8YKD3</accession>
<evidence type="ECO:0000256" key="1">
    <source>
        <dbReference type="ARBA" id="ARBA00010211"/>
    </source>
</evidence>
<dbReference type="EMBL" id="CP015005">
    <property type="protein sequence ID" value="AMS39843.1"/>
    <property type="molecule type" value="Genomic_DNA"/>
</dbReference>
<dbReference type="Pfam" id="PF01557">
    <property type="entry name" value="FAA_hydrolase"/>
    <property type="match status" value="1"/>
</dbReference>
<dbReference type="GO" id="GO:0016853">
    <property type="term" value="F:isomerase activity"/>
    <property type="evidence" value="ECO:0007669"/>
    <property type="project" value="UniProtKB-ARBA"/>
</dbReference>
<dbReference type="PANTHER" id="PTHR42796">
    <property type="entry name" value="FUMARYLACETOACETATE HYDROLASE DOMAIN-CONTAINING PROTEIN 2A-RELATED"/>
    <property type="match status" value="1"/>
</dbReference>
<dbReference type="InterPro" id="IPR011234">
    <property type="entry name" value="Fumarylacetoacetase-like_C"/>
</dbReference>
<comment type="similarity">
    <text evidence="1">Belongs to the FAH family.</text>
</comment>
<dbReference type="KEGG" id="aak:AA2016_0905"/>
<dbReference type="GO" id="GO:0016787">
    <property type="term" value="F:hydrolase activity"/>
    <property type="evidence" value="ECO:0007669"/>
    <property type="project" value="UniProtKB-KW"/>
</dbReference>
<dbReference type="InterPro" id="IPR036663">
    <property type="entry name" value="Fumarylacetoacetase_C_sf"/>
</dbReference>
<proteinExistence type="inferred from homology"/>
<dbReference type="Proteomes" id="UP000075755">
    <property type="component" value="Chromosome"/>
</dbReference>
<dbReference type="Gene3D" id="3.90.850.10">
    <property type="entry name" value="Fumarylacetoacetase-like, C-terminal domain"/>
    <property type="match status" value="1"/>
</dbReference>
<dbReference type="RefSeq" id="WP_067955966.1">
    <property type="nucleotide sequence ID" value="NZ_CP015005.1"/>
</dbReference>
<evidence type="ECO:0000313" key="7">
    <source>
        <dbReference type="Proteomes" id="UP000577697"/>
    </source>
</evidence>
<evidence type="ECO:0000313" key="4">
    <source>
        <dbReference type="EMBL" id="AMS39843.1"/>
    </source>
</evidence>
<name>A0AAC8YKD3_AMIAI</name>
<organism evidence="4 6">
    <name type="scientific">Aminobacter aminovorans</name>
    <name type="common">Chelatobacter heintzii</name>
    <dbReference type="NCBI Taxonomy" id="83263"/>
    <lineage>
        <taxon>Bacteria</taxon>
        <taxon>Pseudomonadati</taxon>
        <taxon>Pseudomonadota</taxon>
        <taxon>Alphaproteobacteria</taxon>
        <taxon>Hyphomicrobiales</taxon>
        <taxon>Phyllobacteriaceae</taxon>
        <taxon>Aminobacter</taxon>
    </lineage>
</organism>
<sequence length="284" mass="30797">MKLLRYGPKGNEKPGILDRSGRVRDLSRHVDDIAGDVLTPEGLARLRTLDIETLPLVAGTPQQDLRLGACVGRIGKFICIGLNYADHAAETGAAIPPEPIVFNKWTSAIVGPDDDVEIPRNSVKTDWEVELGVVIGKPGRYIDEADAMSHVAGYCVINDVSEREFQTERGGTWDKGKGCDTFGPTGPWMVTADEIADPQNLKMWLDVDDKRFQDGSTKTMIFSVQQVVSYLSRFMSLQSGDVISTGTPPGVGLGQKPPVYLKAGQTMTLGIEGLGSQRQRVIAA</sequence>
<keyword evidence="4" id="KW-0456">Lyase</keyword>